<dbReference type="AlphaFoldDB" id="A0A8T0R6A9"/>
<organism evidence="1 2">
    <name type="scientific">Panicum virgatum</name>
    <name type="common">Blackwell switchgrass</name>
    <dbReference type="NCBI Taxonomy" id="38727"/>
    <lineage>
        <taxon>Eukaryota</taxon>
        <taxon>Viridiplantae</taxon>
        <taxon>Streptophyta</taxon>
        <taxon>Embryophyta</taxon>
        <taxon>Tracheophyta</taxon>
        <taxon>Spermatophyta</taxon>
        <taxon>Magnoliopsida</taxon>
        <taxon>Liliopsida</taxon>
        <taxon>Poales</taxon>
        <taxon>Poaceae</taxon>
        <taxon>PACMAD clade</taxon>
        <taxon>Panicoideae</taxon>
        <taxon>Panicodae</taxon>
        <taxon>Paniceae</taxon>
        <taxon>Panicinae</taxon>
        <taxon>Panicum</taxon>
        <taxon>Panicum sect. Hiantes</taxon>
    </lineage>
</organism>
<dbReference type="EMBL" id="CM029048">
    <property type="protein sequence ID" value="KAG2580529.1"/>
    <property type="molecule type" value="Genomic_DNA"/>
</dbReference>
<accession>A0A8T0R6A9</accession>
<gene>
    <name evidence="1" type="ORF">PVAP13_6NG352400</name>
</gene>
<name>A0A8T0R6A9_PANVG</name>
<evidence type="ECO:0000313" key="1">
    <source>
        <dbReference type="EMBL" id="KAG2580529.1"/>
    </source>
</evidence>
<keyword evidence="2" id="KW-1185">Reference proteome</keyword>
<reference evidence="1" key="1">
    <citation type="submission" date="2020-05" db="EMBL/GenBank/DDBJ databases">
        <title>WGS assembly of Panicum virgatum.</title>
        <authorList>
            <person name="Lovell J.T."/>
            <person name="Jenkins J."/>
            <person name="Shu S."/>
            <person name="Juenger T.E."/>
            <person name="Schmutz J."/>
        </authorList>
    </citation>
    <scope>NUCLEOTIDE SEQUENCE</scope>
    <source>
        <strain evidence="1">AP13</strain>
    </source>
</reference>
<protein>
    <submittedName>
        <fullName evidence="1">Uncharacterized protein</fullName>
    </submittedName>
</protein>
<dbReference type="Proteomes" id="UP000823388">
    <property type="component" value="Chromosome 6N"/>
</dbReference>
<comment type="caution">
    <text evidence="1">The sequence shown here is derived from an EMBL/GenBank/DDBJ whole genome shotgun (WGS) entry which is preliminary data.</text>
</comment>
<sequence>MYDLAHLITTSHCGLNEGYSGELNKEATGC</sequence>
<evidence type="ECO:0000313" key="2">
    <source>
        <dbReference type="Proteomes" id="UP000823388"/>
    </source>
</evidence>
<proteinExistence type="predicted"/>